<dbReference type="Proteomes" id="UP000324800">
    <property type="component" value="Unassembled WGS sequence"/>
</dbReference>
<dbReference type="AlphaFoldDB" id="A0A5J4VFT6"/>
<name>A0A5J4VFT6_9EUKA</name>
<dbReference type="CDD" id="cd02620">
    <property type="entry name" value="Peptidase_C1A_CathepsinB"/>
    <property type="match status" value="1"/>
</dbReference>
<dbReference type="Pfam" id="PF00112">
    <property type="entry name" value="Peptidase_C1"/>
    <property type="match status" value="1"/>
</dbReference>
<dbReference type="GO" id="GO:0004674">
    <property type="term" value="F:protein serine/threonine kinase activity"/>
    <property type="evidence" value="ECO:0007669"/>
    <property type="project" value="UniProtKB-EC"/>
</dbReference>
<keyword evidence="2" id="KW-0808">Transferase</keyword>
<evidence type="ECO:0000256" key="5">
    <source>
        <dbReference type="ARBA" id="ARBA00022840"/>
    </source>
</evidence>
<dbReference type="InterPro" id="IPR011009">
    <property type="entry name" value="Kinase-like_dom_sf"/>
</dbReference>
<dbReference type="PROSITE" id="PS50011">
    <property type="entry name" value="PROTEIN_KINASE_DOM"/>
    <property type="match status" value="1"/>
</dbReference>
<evidence type="ECO:0000256" key="7">
    <source>
        <dbReference type="SAM" id="MobiDB-lite"/>
    </source>
</evidence>
<dbReference type="InterPro" id="IPR025661">
    <property type="entry name" value="Pept_asp_AS"/>
</dbReference>
<evidence type="ECO:0000256" key="6">
    <source>
        <dbReference type="ARBA" id="ARBA00023157"/>
    </source>
</evidence>
<feature type="compositionally biased region" description="Polar residues" evidence="7">
    <location>
        <begin position="229"/>
        <end position="260"/>
    </location>
</feature>
<evidence type="ECO:0000313" key="9">
    <source>
        <dbReference type="EMBL" id="KAA6381294.1"/>
    </source>
</evidence>
<dbReference type="PROSITE" id="PS00639">
    <property type="entry name" value="THIOL_PROTEASE_HIS"/>
    <property type="match status" value="1"/>
</dbReference>
<dbReference type="EC" id="2.7.11.1" evidence="1"/>
<evidence type="ECO:0000256" key="1">
    <source>
        <dbReference type="ARBA" id="ARBA00012513"/>
    </source>
</evidence>
<dbReference type="EMBL" id="SNRW01007404">
    <property type="protein sequence ID" value="KAA6381294.1"/>
    <property type="molecule type" value="Genomic_DNA"/>
</dbReference>
<evidence type="ECO:0000256" key="2">
    <source>
        <dbReference type="ARBA" id="ARBA00022679"/>
    </source>
</evidence>
<proteinExistence type="predicted"/>
<dbReference type="Pfam" id="PF00069">
    <property type="entry name" value="Pkinase"/>
    <property type="match status" value="1"/>
</dbReference>
<feature type="region of interest" description="Disordered" evidence="7">
    <location>
        <begin position="209"/>
        <end position="260"/>
    </location>
</feature>
<evidence type="ECO:0000259" key="8">
    <source>
        <dbReference type="PROSITE" id="PS50011"/>
    </source>
</evidence>
<evidence type="ECO:0000256" key="3">
    <source>
        <dbReference type="ARBA" id="ARBA00022741"/>
    </source>
</evidence>
<dbReference type="OrthoDB" id="190265at2759"/>
<dbReference type="GO" id="GO:0008234">
    <property type="term" value="F:cysteine-type peptidase activity"/>
    <property type="evidence" value="ECO:0007669"/>
    <property type="project" value="InterPro"/>
</dbReference>
<evidence type="ECO:0000256" key="4">
    <source>
        <dbReference type="ARBA" id="ARBA00022777"/>
    </source>
</evidence>
<keyword evidence="5" id="KW-0067">ATP-binding</keyword>
<organism evidence="9 10">
    <name type="scientific">Streblomastix strix</name>
    <dbReference type="NCBI Taxonomy" id="222440"/>
    <lineage>
        <taxon>Eukaryota</taxon>
        <taxon>Metamonada</taxon>
        <taxon>Preaxostyla</taxon>
        <taxon>Oxymonadida</taxon>
        <taxon>Streblomastigidae</taxon>
        <taxon>Streblomastix</taxon>
    </lineage>
</organism>
<dbReference type="InterPro" id="IPR000668">
    <property type="entry name" value="Peptidase_C1A_C"/>
</dbReference>
<dbReference type="Gene3D" id="2.60.120.920">
    <property type="match status" value="1"/>
</dbReference>
<evidence type="ECO:0000313" key="10">
    <source>
        <dbReference type="Proteomes" id="UP000324800"/>
    </source>
</evidence>
<dbReference type="InterPro" id="IPR038765">
    <property type="entry name" value="Papain-like_cys_pep_sf"/>
</dbReference>
<keyword evidence="3" id="KW-0547">Nucleotide-binding</keyword>
<feature type="domain" description="Protein kinase" evidence="8">
    <location>
        <begin position="1"/>
        <end position="179"/>
    </location>
</feature>
<dbReference type="InterPro" id="IPR008271">
    <property type="entry name" value="Ser/Thr_kinase_AS"/>
</dbReference>
<dbReference type="SUPFAM" id="SSF54001">
    <property type="entry name" value="Cysteine proteinases"/>
    <property type="match status" value="1"/>
</dbReference>
<dbReference type="GO" id="GO:0006508">
    <property type="term" value="P:proteolysis"/>
    <property type="evidence" value="ECO:0007669"/>
    <property type="project" value="InterPro"/>
</dbReference>
<dbReference type="PANTHER" id="PTHR43671:SF13">
    <property type="entry name" value="SERINE_THREONINE-PROTEIN KINASE NEK2"/>
    <property type="match status" value="1"/>
</dbReference>
<accession>A0A5J4VFT6</accession>
<dbReference type="Gene3D" id="1.10.510.10">
    <property type="entry name" value="Transferase(Phosphotransferase) domain 1"/>
    <property type="match status" value="1"/>
</dbReference>
<dbReference type="InterPro" id="IPR025660">
    <property type="entry name" value="Pept_his_AS"/>
</dbReference>
<dbReference type="PROSITE" id="PS00640">
    <property type="entry name" value="THIOL_PROTEASE_ASN"/>
    <property type="match status" value="1"/>
</dbReference>
<dbReference type="GO" id="GO:0005524">
    <property type="term" value="F:ATP binding"/>
    <property type="evidence" value="ECO:0007669"/>
    <property type="project" value="UniProtKB-KW"/>
</dbReference>
<gene>
    <name evidence="9" type="ORF">EZS28_023179</name>
</gene>
<dbReference type="PRINTS" id="PR00705">
    <property type="entry name" value="PAPAIN"/>
</dbReference>
<comment type="caution">
    <text evidence="9">The sequence shown here is derived from an EMBL/GenBank/DDBJ whole genome shotgun (WGS) entry which is preliminary data.</text>
</comment>
<keyword evidence="4" id="KW-0418">Kinase</keyword>
<dbReference type="SUPFAM" id="SSF56112">
    <property type="entry name" value="Protein kinase-like (PK-like)"/>
    <property type="match status" value="1"/>
</dbReference>
<dbReference type="PROSITE" id="PS00108">
    <property type="entry name" value="PROTEIN_KINASE_ST"/>
    <property type="match status" value="1"/>
</dbReference>
<keyword evidence="6" id="KW-1015">Disulfide bond</keyword>
<dbReference type="PANTHER" id="PTHR43671">
    <property type="entry name" value="SERINE/THREONINE-PROTEIN KINASE NEK"/>
    <property type="match status" value="1"/>
</dbReference>
<dbReference type="SMART" id="SM00645">
    <property type="entry name" value="Pept_C1"/>
    <property type="match status" value="1"/>
</dbReference>
<protein>
    <recommendedName>
        <fullName evidence="1">non-specific serine/threonine protein kinase</fullName>
        <ecNumber evidence="1">2.7.11.1</ecNumber>
    </recommendedName>
</protein>
<dbReference type="InterPro" id="IPR043136">
    <property type="entry name" value="B30.2/SPRY_sf"/>
</dbReference>
<reference evidence="9 10" key="1">
    <citation type="submission" date="2019-03" db="EMBL/GenBank/DDBJ databases">
        <title>Single cell metagenomics reveals metabolic interactions within the superorganism composed of flagellate Streblomastix strix and complex community of Bacteroidetes bacteria on its surface.</title>
        <authorList>
            <person name="Treitli S.C."/>
            <person name="Kolisko M."/>
            <person name="Husnik F."/>
            <person name="Keeling P."/>
            <person name="Hampl V."/>
        </authorList>
    </citation>
    <scope>NUCLEOTIDE SEQUENCE [LARGE SCALE GENOMIC DNA]</scope>
    <source>
        <strain evidence="9">ST1C</strain>
    </source>
</reference>
<dbReference type="Gene3D" id="3.90.70.10">
    <property type="entry name" value="Cysteine proteinases"/>
    <property type="match status" value="1"/>
</dbReference>
<sequence>MEYYKGGDLRNTITDLQKMPEKDRSIRVWEIFGQITRALDHLHSHGIMHRDLKPANVFMNEDGSVRLGDFGLVKDISEKEYATMAGTKAYMAPEGHLTKKLDFKSDIFSLGIIIFQLLTAQHPFDAPSEAEMIEKIKKGKMTKLPGWISSEMKKIIEAMLSFDASKRPTTKLIMEQETIRIYLKTQEDKERMNEEKEKMNFEFEKMKSEMAKMQQAATAPKEQIKPNPKEQSLPTSDEPQTKPTSKPQMISASKSKQVQQTNIVIPPQTMSITPQPIIPAYSKCISEGTKIINAEDFRSCTVAYDPIITSGIVRFEGIFEINKYNIYIGIAQSSILFEKQTLPWKIKEKGQTVSYEGVTGNIIHFERDQFYNNLGFRINQKVALEVNMDSTPRTLHFFVEGKEQPLSVTNIPASIRFLPMLTLLLIAAVVAESIPEIINRNPNSTWVILPLRLPSSVITHAKLRSKIGARFTPHRVRPYRDSNEVPESFDSREQWPDAILPVRDQGHCGSCWAFSIAETIGDRLGILGCSRGDIAPEDLVSCDIFDDGCDGGYIDMAWDWCLANGLATEECIPYKAGEGVESPCPETCEDGSAIQRTSVEKYRFVDADDIQNEIYQYGPVSMGFIVYSDFMSYKSGVYIHQTGFIEGGHAVLIVGWGVEDDVPYWLVQNSWGTDWGENGFFKILRGSDHCECEDNVTAGYPECL</sequence>
<dbReference type="InterPro" id="IPR000719">
    <property type="entry name" value="Prot_kinase_dom"/>
</dbReference>
<dbReference type="SMART" id="SM00220">
    <property type="entry name" value="S_TKc"/>
    <property type="match status" value="1"/>
</dbReference>
<dbReference type="InterPro" id="IPR050660">
    <property type="entry name" value="NEK_Ser/Thr_kinase"/>
</dbReference>